<keyword evidence="1" id="KW-0175">Coiled coil</keyword>
<dbReference type="EMBL" id="BSXT01000730">
    <property type="protein sequence ID" value="GMF33165.1"/>
    <property type="molecule type" value="Genomic_DNA"/>
</dbReference>
<evidence type="ECO:0000313" key="3">
    <source>
        <dbReference type="EMBL" id="GMF33165.1"/>
    </source>
</evidence>
<comment type="caution">
    <text evidence="3">The sequence shown here is derived from an EMBL/GenBank/DDBJ whole genome shotgun (WGS) entry which is preliminary data.</text>
</comment>
<feature type="coiled-coil region" evidence="1">
    <location>
        <begin position="256"/>
        <end position="293"/>
    </location>
</feature>
<keyword evidence="4" id="KW-1185">Reference proteome</keyword>
<evidence type="ECO:0000256" key="1">
    <source>
        <dbReference type="SAM" id="Coils"/>
    </source>
</evidence>
<organism evidence="3 4">
    <name type="scientific">Phytophthora fragariaefolia</name>
    <dbReference type="NCBI Taxonomy" id="1490495"/>
    <lineage>
        <taxon>Eukaryota</taxon>
        <taxon>Sar</taxon>
        <taxon>Stramenopiles</taxon>
        <taxon>Oomycota</taxon>
        <taxon>Peronosporomycetes</taxon>
        <taxon>Peronosporales</taxon>
        <taxon>Peronosporaceae</taxon>
        <taxon>Phytophthora</taxon>
    </lineage>
</organism>
<protein>
    <submittedName>
        <fullName evidence="3">Unnamed protein product</fullName>
    </submittedName>
</protein>
<dbReference type="Proteomes" id="UP001165121">
    <property type="component" value="Unassembled WGS sequence"/>
</dbReference>
<evidence type="ECO:0000256" key="2">
    <source>
        <dbReference type="SAM" id="MobiDB-lite"/>
    </source>
</evidence>
<reference evidence="3" key="1">
    <citation type="submission" date="2023-04" db="EMBL/GenBank/DDBJ databases">
        <title>Phytophthora fragariaefolia NBRC 109709.</title>
        <authorList>
            <person name="Ichikawa N."/>
            <person name="Sato H."/>
            <person name="Tonouchi N."/>
        </authorList>
    </citation>
    <scope>NUCLEOTIDE SEQUENCE</scope>
    <source>
        <strain evidence="3">NBRC 109709</strain>
    </source>
</reference>
<name>A0A9W6X7N7_9STRA</name>
<evidence type="ECO:0000313" key="4">
    <source>
        <dbReference type="Proteomes" id="UP001165121"/>
    </source>
</evidence>
<dbReference type="AlphaFoldDB" id="A0A9W6X7N7"/>
<dbReference type="OrthoDB" id="126524at2759"/>
<gene>
    <name evidence="3" type="ORF">Pfra01_000812900</name>
</gene>
<feature type="region of interest" description="Disordered" evidence="2">
    <location>
        <begin position="50"/>
        <end position="76"/>
    </location>
</feature>
<sequence>MKVLSGSISAEALVEYEEQRKDSRRPVQFAITDILPANQKTKKVETALPVSPTTLGPLSLPRPAKSDALSPMNGTDHNPPAVPKLMKKELASPVQVPRWLEGYADRLEQAENTELFAYASALCHRVTGRYLPRTLLQNDSEAQQRELERVQRDPEILRAINSVRILSAQFKDVAQTTMGHRRELGHTLFRIEESYLKLFEKLLELSLRLYWEYEQRTEAQRRADRATAEMWREKYERKSVECVKINKKMAAREIIHRTREIELEDYRGQLKEIEKELGNQRELEAQILRLEDEAALQRLLERKVRDDFAQLTVRFFRFLFYEFPRALNYISFTCQKTHEEMLEYQKLLRDEVRLDCIVQCCCNVLILTIF</sequence>
<accession>A0A9W6X7N7</accession>
<proteinExistence type="predicted"/>